<gene>
    <name evidence="1" type="ORF">NCTC1934_02600</name>
</gene>
<dbReference type="PROSITE" id="PS51257">
    <property type="entry name" value="PROKAR_LIPOPROTEIN"/>
    <property type="match status" value="1"/>
</dbReference>
<keyword evidence="2" id="KW-1185">Reference proteome</keyword>
<organism evidence="1 2">
    <name type="scientific">Nocardia otitidiscaviarum</name>
    <dbReference type="NCBI Taxonomy" id="1823"/>
    <lineage>
        <taxon>Bacteria</taxon>
        <taxon>Bacillati</taxon>
        <taxon>Actinomycetota</taxon>
        <taxon>Actinomycetes</taxon>
        <taxon>Mycobacteriales</taxon>
        <taxon>Nocardiaceae</taxon>
        <taxon>Nocardia</taxon>
    </lineage>
</organism>
<proteinExistence type="predicted"/>
<evidence type="ECO:0000313" key="1">
    <source>
        <dbReference type="EMBL" id="SUA76552.1"/>
    </source>
</evidence>
<name>A0A378YHB3_9NOCA</name>
<reference evidence="1 2" key="1">
    <citation type="submission" date="2018-06" db="EMBL/GenBank/DDBJ databases">
        <authorList>
            <consortium name="Pathogen Informatics"/>
            <person name="Doyle S."/>
        </authorList>
    </citation>
    <scope>NUCLEOTIDE SEQUENCE [LARGE SCALE GENOMIC DNA]</scope>
    <source>
        <strain evidence="1 2">NCTC1934</strain>
    </source>
</reference>
<evidence type="ECO:0008006" key="3">
    <source>
        <dbReference type="Google" id="ProtNLM"/>
    </source>
</evidence>
<evidence type="ECO:0000313" key="2">
    <source>
        <dbReference type="Proteomes" id="UP000255467"/>
    </source>
</evidence>
<dbReference type="EMBL" id="UGRY01000002">
    <property type="protein sequence ID" value="SUA76552.1"/>
    <property type="molecule type" value="Genomic_DNA"/>
</dbReference>
<protein>
    <recommendedName>
        <fullName evidence="3">Lipoprotein</fullName>
    </recommendedName>
</protein>
<sequence>MRMHNTRMGVFAAIAIVWLSGCSETSQQDLAVPRCESTFDLLEVPESLGSSDRFNAALEDFSNREGSYRLGDITAAAGWIEDWDRVVEVRTNITDGKLNHKAETESCWRNLPESDGEGYRPQEYYLFIKNKEPVQVVPWPDVVGELKFGDHGALTRDSLLSSDGNGWIVAHP</sequence>
<dbReference type="Proteomes" id="UP000255467">
    <property type="component" value="Unassembled WGS sequence"/>
</dbReference>
<accession>A0A378YHB3</accession>
<dbReference type="AlphaFoldDB" id="A0A378YHB3"/>